<accession>A0A5B6VN27</accession>
<name>A0A5B6VN27_9ROSI</name>
<protein>
    <submittedName>
        <fullName evidence="1">Uncharacterized protein</fullName>
    </submittedName>
</protein>
<reference evidence="2" key="1">
    <citation type="journal article" date="2019" name="Plant Biotechnol. J.">
        <title>Genome sequencing of the Australian wild diploid species Gossypium australe highlights disease resistance and delayed gland morphogenesis.</title>
        <authorList>
            <person name="Cai Y."/>
            <person name="Cai X."/>
            <person name="Wang Q."/>
            <person name="Wang P."/>
            <person name="Zhang Y."/>
            <person name="Cai C."/>
            <person name="Xu Y."/>
            <person name="Wang K."/>
            <person name="Zhou Z."/>
            <person name="Wang C."/>
            <person name="Geng S."/>
            <person name="Li B."/>
            <person name="Dong Q."/>
            <person name="Hou Y."/>
            <person name="Wang H."/>
            <person name="Ai P."/>
            <person name="Liu Z."/>
            <person name="Yi F."/>
            <person name="Sun M."/>
            <person name="An G."/>
            <person name="Cheng J."/>
            <person name="Zhang Y."/>
            <person name="Shi Q."/>
            <person name="Xie Y."/>
            <person name="Shi X."/>
            <person name="Chang Y."/>
            <person name="Huang F."/>
            <person name="Chen Y."/>
            <person name="Hong S."/>
            <person name="Mi L."/>
            <person name="Sun Q."/>
            <person name="Zhang L."/>
            <person name="Zhou B."/>
            <person name="Peng R."/>
            <person name="Zhang X."/>
            <person name="Liu F."/>
        </authorList>
    </citation>
    <scope>NUCLEOTIDE SEQUENCE [LARGE SCALE GENOMIC DNA]</scope>
    <source>
        <strain evidence="2">cv. PA1801</strain>
    </source>
</reference>
<proteinExistence type="predicted"/>
<organism evidence="1 2">
    <name type="scientific">Gossypium australe</name>
    <dbReference type="NCBI Taxonomy" id="47621"/>
    <lineage>
        <taxon>Eukaryota</taxon>
        <taxon>Viridiplantae</taxon>
        <taxon>Streptophyta</taxon>
        <taxon>Embryophyta</taxon>
        <taxon>Tracheophyta</taxon>
        <taxon>Spermatophyta</taxon>
        <taxon>Magnoliopsida</taxon>
        <taxon>eudicotyledons</taxon>
        <taxon>Gunneridae</taxon>
        <taxon>Pentapetalae</taxon>
        <taxon>rosids</taxon>
        <taxon>malvids</taxon>
        <taxon>Malvales</taxon>
        <taxon>Malvaceae</taxon>
        <taxon>Malvoideae</taxon>
        <taxon>Gossypium</taxon>
    </lineage>
</organism>
<dbReference type="AlphaFoldDB" id="A0A5B6VN27"/>
<gene>
    <name evidence="1" type="ORF">EPI10_016155</name>
</gene>
<dbReference type="EMBL" id="SMMG02000006">
    <property type="protein sequence ID" value="KAA3470445.1"/>
    <property type="molecule type" value="Genomic_DNA"/>
</dbReference>
<sequence>MEATTSQSGQGKASIPKFKKRAVSAVRDWPPGCGPAAGDSYRQIAVVSLSDSLGIESVELQVLSCMGFGLDSMKKEVYTRCTWSNDSSGYISAWGLAVCYLKGGVGSVPISAVDCYRVARVRFLDHDVISGGLATALGRESAKVTRSWIGFGEDTWWPMPKEEFKRFRLTLSYSGMAPVPPTRSPPGLDPEELGGVVVILVDVVEAVLGDCCFVARVKRGAWIEGVLREFLVEFWHKEWLGRVARRRHLEHGEVTPFAGGRGSGSNRKGSNWGLVFASKRIEAGRFLDAKKVDEDLSGQGKASIPKFKKRAVSAVRDWPPGCGPAAGDSYRQIAVVSLSDSLGIESVELQVLSCMGFGLDSMKKEVYTRCTWSNDSSGYISAWGLAVCYLKGGVGSVPISAVDCYRVARVRFLDHDVISGGLATALGRESAKVTRSWIGFGEDTWWPMPKEEFKRFRLTLSILF</sequence>
<comment type="caution">
    <text evidence="1">The sequence shown here is derived from an EMBL/GenBank/DDBJ whole genome shotgun (WGS) entry which is preliminary data.</text>
</comment>
<dbReference type="Proteomes" id="UP000325315">
    <property type="component" value="Unassembled WGS sequence"/>
</dbReference>
<evidence type="ECO:0000313" key="1">
    <source>
        <dbReference type="EMBL" id="KAA3470445.1"/>
    </source>
</evidence>
<keyword evidence="2" id="KW-1185">Reference proteome</keyword>
<evidence type="ECO:0000313" key="2">
    <source>
        <dbReference type="Proteomes" id="UP000325315"/>
    </source>
</evidence>